<evidence type="ECO:0000256" key="4">
    <source>
        <dbReference type="ARBA" id="ARBA00022547"/>
    </source>
</evidence>
<evidence type="ECO:0000256" key="10">
    <source>
        <dbReference type="ARBA" id="ARBA00023310"/>
    </source>
</evidence>
<evidence type="ECO:0000256" key="12">
    <source>
        <dbReference type="RuleBase" id="RU000483"/>
    </source>
</evidence>
<keyword evidence="10 11" id="KW-0066">ATP synthesis</keyword>
<dbReference type="EMBL" id="FQTY01000007">
    <property type="protein sequence ID" value="SHE80428.1"/>
    <property type="molecule type" value="Genomic_DNA"/>
</dbReference>
<keyword evidence="11" id="KW-1003">Cell membrane</keyword>
<feature type="transmembrane region" description="Helical" evidence="11">
    <location>
        <begin position="12"/>
        <end position="35"/>
    </location>
</feature>
<dbReference type="RefSeq" id="WP_234950026.1">
    <property type="nucleotide sequence ID" value="NZ_FQTY01000007.1"/>
</dbReference>
<feature type="transmembrane region" description="Helical" evidence="11">
    <location>
        <begin position="199"/>
        <end position="219"/>
    </location>
</feature>
<keyword evidence="14" id="KW-1185">Reference proteome</keyword>
<feature type="transmembrane region" description="Helical" evidence="11">
    <location>
        <begin position="173"/>
        <end position="193"/>
    </location>
</feature>
<dbReference type="GeneID" id="90993987"/>
<dbReference type="GO" id="GO:0005886">
    <property type="term" value="C:plasma membrane"/>
    <property type="evidence" value="ECO:0007669"/>
    <property type="project" value="UniProtKB-SubCell"/>
</dbReference>
<dbReference type="PANTHER" id="PTHR42823:SF3">
    <property type="entry name" value="ATP SYNTHASE SUBUNIT A, CHLOROPLASTIC"/>
    <property type="match status" value="1"/>
</dbReference>
<dbReference type="AlphaFoldDB" id="A0A1M4WGR0"/>
<evidence type="ECO:0000313" key="13">
    <source>
        <dbReference type="EMBL" id="SHE80428.1"/>
    </source>
</evidence>
<dbReference type="Pfam" id="PF00119">
    <property type="entry name" value="ATP-synt_A"/>
    <property type="match status" value="1"/>
</dbReference>
<dbReference type="PANTHER" id="PTHR42823">
    <property type="entry name" value="ATP SYNTHASE SUBUNIT A, CHLOROPLASTIC"/>
    <property type="match status" value="1"/>
</dbReference>
<evidence type="ECO:0000256" key="11">
    <source>
        <dbReference type="HAMAP-Rule" id="MF_01393"/>
    </source>
</evidence>
<keyword evidence="4 11" id="KW-0138">CF(0)</keyword>
<keyword evidence="8 11" id="KW-0406">Ion transport</keyword>
<protein>
    <recommendedName>
        <fullName evidence="11 12">ATP synthase subunit a</fullName>
    </recommendedName>
    <alternativeName>
        <fullName evidence="11">ATP synthase F0 sector subunit a</fullName>
    </alternativeName>
    <alternativeName>
        <fullName evidence="11">F-ATPase subunit 6</fullName>
    </alternativeName>
</protein>
<gene>
    <name evidence="11" type="primary">atpB</name>
    <name evidence="13" type="ORF">SAMN02745784_01853</name>
</gene>
<evidence type="ECO:0000313" key="14">
    <source>
        <dbReference type="Proteomes" id="UP000184114"/>
    </source>
</evidence>
<evidence type="ECO:0000256" key="6">
    <source>
        <dbReference type="ARBA" id="ARBA00022781"/>
    </source>
</evidence>
<comment type="similarity">
    <text evidence="2 11 12">Belongs to the ATPase A chain family.</text>
</comment>
<dbReference type="GO" id="GO:0046933">
    <property type="term" value="F:proton-transporting ATP synthase activity, rotational mechanism"/>
    <property type="evidence" value="ECO:0007669"/>
    <property type="project" value="UniProtKB-UniRule"/>
</dbReference>
<keyword evidence="9 11" id="KW-0472">Membrane</keyword>
<evidence type="ECO:0000256" key="7">
    <source>
        <dbReference type="ARBA" id="ARBA00022989"/>
    </source>
</evidence>
<evidence type="ECO:0000256" key="8">
    <source>
        <dbReference type="ARBA" id="ARBA00023065"/>
    </source>
</evidence>
<reference evidence="14" key="1">
    <citation type="submission" date="2016-11" db="EMBL/GenBank/DDBJ databases">
        <authorList>
            <person name="Varghese N."/>
            <person name="Submissions S."/>
        </authorList>
    </citation>
    <scope>NUCLEOTIDE SEQUENCE [LARGE SCALE GENOMIC DNA]</scope>
    <source>
        <strain evidence="14">DSM 18095</strain>
    </source>
</reference>
<feature type="transmembrane region" description="Helical" evidence="11">
    <location>
        <begin position="77"/>
        <end position="100"/>
    </location>
</feature>
<dbReference type="CDD" id="cd00310">
    <property type="entry name" value="ATP-synt_Fo_a_6"/>
    <property type="match status" value="1"/>
</dbReference>
<evidence type="ECO:0000256" key="5">
    <source>
        <dbReference type="ARBA" id="ARBA00022692"/>
    </source>
</evidence>
<keyword evidence="3 11" id="KW-0813">Transport</keyword>
<dbReference type="PROSITE" id="PS00449">
    <property type="entry name" value="ATPASE_A"/>
    <property type="match status" value="1"/>
</dbReference>
<dbReference type="InterPro" id="IPR035908">
    <property type="entry name" value="F0_ATP_A_sf"/>
</dbReference>
<name>A0A1M4WGR0_9FIRM</name>
<dbReference type="InterPro" id="IPR045082">
    <property type="entry name" value="ATP_syn_F0_a_bact/chloroplast"/>
</dbReference>
<feature type="transmembrane region" description="Helical" evidence="11">
    <location>
        <begin position="106"/>
        <end position="125"/>
    </location>
</feature>
<dbReference type="HAMAP" id="MF_01393">
    <property type="entry name" value="ATP_synth_a_bact"/>
    <property type="match status" value="1"/>
</dbReference>
<comment type="function">
    <text evidence="11 12">Key component of the proton channel; it plays a direct role in the translocation of protons across the membrane.</text>
</comment>
<dbReference type="GO" id="GO:0042777">
    <property type="term" value="P:proton motive force-driven plasma membrane ATP synthesis"/>
    <property type="evidence" value="ECO:0007669"/>
    <property type="project" value="TreeGrafter"/>
</dbReference>
<dbReference type="InterPro" id="IPR000568">
    <property type="entry name" value="ATP_synth_F0_asu"/>
</dbReference>
<comment type="subcellular location">
    <subcellularLocation>
        <location evidence="11 12">Cell membrane</location>
        <topology evidence="11 12">Multi-pass membrane protein</topology>
    </subcellularLocation>
    <subcellularLocation>
        <location evidence="1">Membrane</location>
        <topology evidence="1">Multi-pass membrane protein</topology>
    </subcellularLocation>
</comment>
<proteinExistence type="inferred from homology"/>
<dbReference type="InterPro" id="IPR023011">
    <property type="entry name" value="ATP_synth_F0_asu_AS"/>
</dbReference>
<dbReference type="GO" id="GO:0045259">
    <property type="term" value="C:proton-transporting ATP synthase complex"/>
    <property type="evidence" value="ECO:0007669"/>
    <property type="project" value="UniProtKB-KW"/>
</dbReference>
<keyword evidence="5 11" id="KW-0812">Transmembrane</keyword>
<evidence type="ECO:0000256" key="3">
    <source>
        <dbReference type="ARBA" id="ARBA00022448"/>
    </source>
</evidence>
<dbReference type="STRING" id="1123404.SAMN02745784_01853"/>
<sequence length="224" mass="24929">MELLLKIFGREIIIPDTIVNMWIVTILLIIFAFIVNNKIKKARTDEVPSNFLNVVELIVESIENLVKSTMGTQNIKFVPYILTLALFLAVANLFGLLGFTPPTSDYSVTFSLALITFVLTQYWSFRNNGGFLGYLKGFTEPMAFLTPLNVIGELANPVSLSFRLFGNIMSGGIIMGLLYQALGYFAPIIAVPLHAYFDVFSGLLQTFIFIMLSMIFIGGRAEAE</sequence>
<evidence type="ECO:0000256" key="9">
    <source>
        <dbReference type="ARBA" id="ARBA00023136"/>
    </source>
</evidence>
<dbReference type="Proteomes" id="UP000184114">
    <property type="component" value="Unassembled WGS sequence"/>
</dbReference>
<evidence type="ECO:0000256" key="1">
    <source>
        <dbReference type="ARBA" id="ARBA00004141"/>
    </source>
</evidence>
<accession>A0A1M4WGR0</accession>
<organism evidence="13 14">
    <name type="scientific">Tissierella praeacuta DSM 18095</name>
    <dbReference type="NCBI Taxonomy" id="1123404"/>
    <lineage>
        <taxon>Bacteria</taxon>
        <taxon>Bacillati</taxon>
        <taxon>Bacillota</taxon>
        <taxon>Tissierellia</taxon>
        <taxon>Tissierellales</taxon>
        <taxon>Tissierellaceae</taxon>
        <taxon>Tissierella</taxon>
    </lineage>
</organism>
<keyword evidence="7 11" id="KW-1133">Transmembrane helix</keyword>
<dbReference type="PRINTS" id="PR00123">
    <property type="entry name" value="ATPASEA"/>
</dbReference>
<dbReference type="SUPFAM" id="SSF81336">
    <property type="entry name" value="F1F0 ATP synthase subunit A"/>
    <property type="match status" value="1"/>
</dbReference>
<dbReference type="Gene3D" id="1.20.120.220">
    <property type="entry name" value="ATP synthase, F0 complex, subunit A"/>
    <property type="match status" value="1"/>
</dbReference>
<evidence type="ECO:0000256" key="2">
    <source>
        <dbReference type="ARBA" id="ARBA00006810"/>
    </source>
</evidence>
<dbReference type="NCBIfam" id="TIGR01131">
    <property type="entry name" value="ATP_synt_6_or_A"/>
    <property type="match status" value="1"/>
</dbReference>
<keyword evidence="6 11" id="KW-0375">Hydrogen ion transport</keyword>